<evidence type="ECO:0000313" key="2">
    <source>
        <dbReference type="Proteomes" id="UP000789901"/>
    </source>
</evidence>
<organism evidence="1 2">
    <name type="scientific">Gigaspora margarita</name>
    <dbReference type="NCBI Taxonomy" id="4874"/>
    <lineage>
        <taxon>Eukaryota</taxon>
        <taxon>Fungi</taxon>
        <taxon>Fungi incertae sedis</taxon>
        <taxon>Mucoromycota</taxon>
        <taxon>Glomeromycotina</taxon>
        <taxon>Glomeromycetes</taxon>
        <taxon>Diversisporales</taxon>
        <taxon>Gigasporaceae</taxon>
        <taxon>Gigaspora</taxon>
    </lineage>
</organism>
<feature type="non-terminal residue" evidence="1">
    <location>
        <position position="136"/>
    </location>
</feature>
<proteinExistence type="predicted"/>
<protein>
    <submittedName>
        <fullName evidence="1">9568_t:CDS:1</fullName>
    </submittedName>
</protein>
<dbReference type="Proteomes" id="UP000789901">
    <property type="component" value="Unassembled WGS sequence"/>
</dbReference>
<comment type="caution">
    <text evidence="1">The sequence shown here is derived from an EMBL/GenBank/DDBJ whole genome shotgun (WGS) entry which is preliminary data.</text>
</comment>
<gene>
    <name evidence="1" type="ORF">GMARGA_LOCUS28949</name>
</gene>
<keyword evidence="2" id="KW-1185">Reference proteome</keyword>
<dbReference type="EMBL" id="CAJVQB010038038">
    <property type="protein sequence ID" value="CAG8825836.1"/>
    <property type="molecule type" value="Genomic_DNA"/>
</dbReference>
<sequence>MGGGGIHVIKKSLYFGNIQVNKEECDCLRIKICKFTDPSLTSIKHNEVDFIGCSMYRIGNQWHHYIKVDSEKVNIVLLRDLFLGKEEIQEELPYCTTLLHRSSKRKKSKSILNAPSQEVVESILDKIESLDKPVAK</sequence>
<reference evidence="1 2" key="1">
    <citation type="submission" date="2021-06" db="EMBL/GenBank/DDBJ databases">
        <authorList>
            <person name="Kallberg Y."/>
            <person name="Tangrot J."/>
            <person name="Rosling A."/>
        </authorList>
    </citation>
    <scope>NUCLEOTIDE SEQUENCE [LARGE SCALE GENOMIC DNA]</scope>
    <source>
        <strain evidence="1 2">120-4 pot B 10/14</strain>
    </source>
</reference>
<name>A0ABN7WBE4_GIGMA</name>
<evidence type="ECO:0000313" key="1">
    <source>
        <dbReference type="EMBL" id="CAG8825836.1"/>
    </source>
</evidence>
<accession>A0ABN7WBE4</accession>